<accession>A0A1Q5SMW6</accession>
<name>A0A1Q5SMW6_9EURO</name>
<reference evidence="1 2" key="1">
    <citation type="submission" date="2016-10" db="EMBL/GenBank/DDBJ databases">
        <title>Genome sequence of the ascomycete fungus Penicillium subrubescens.</title>
        <authorList>
            <person name="De Vries R.P."/>
            <person name="Peng M."/>
            <person name="Dilokpimol A."/>
            <person name="Hilden K."/>
            <person name="Makela M.R."/>
            <person name="Grigoriev I."/>
            <person name="Riley R."/>
            <person name="Granchi Z."/>
        </authorList>
    </citation>
    <scope>NUCLEOTIDE SEQUENCE [LARGE SCALE GENOMIC DNA]</scope>
    <source>
        <strain evidence="1 2">CBS 132785</strain>
    </source>
</reference>
<dbReference type="AlphaFoldDB" id="A0A1Q5SMW6"/>
<sequence length="88" mass="9719">MPGGNGGPGEGIGNSFLRSKAEKRGMNGFTVFITELLPASRRENVMSVVVEEDQEEAWARVTSRDSRVVTGERDHVVRPWMTEQAVSQ</sequence>
<organism evidence="1 2">
    <name type="scientific">Penicillium subrubescens</name>
    <dbReference type="NCBI Taxonomy" id="1316194"/>
    <lineage>
        <taxon>Eukaryota</taxon>
        <taxon>Fungi</taxon>
        <taxon>Dikarya</taxon>
        <taxon>Ascomycota</taxon>
        <taxon>Pezizomycotina</taxon>
        <taxon>Eurotiomycetes</taxon>
        <taxon>Eurotiomycetidae</taxon>
        <taxon>Eurotiales</taxon>
        <taxon>Aspergillaceae</taxon>
        <taxon>Penicillium</taxon>
    </lineage>
</organism>
<gene>
    <name evidence="1" type="ORF">PENSUB_13808</name>
</gene>
<protein>
    <submittedName>
        <fullName evidence="1">Uncharacterized protein</fullName>
    </submittedName>
</protein>
<keyword evidence="2" id="KW-1185">Reference proteome</keyword>
<dbReference type="EMBL" id="MNBE01000775">
    <property type="protein sequence ID" value="OKO89273.1"/>
    <property type="molecule type" value="Genomic_DNA"/>
</dbReference>
<evidence type="ECO:0000313" key="1">
    <source>
        <dbReference type="EMBL" id="OKO89273.1"/>
    </source>
</evidence>
<dbReference type="Proteomes" id="UP000186955">
    <property type="component" value="Unassembled WGS sequence"/>
</dbReference>
<evidence type="ECO:0000313" key="2">
    <source>
        <dbReference type="Proteomes" id="UP000186955"/>
    </source>
</evidence>
<proteinExistence type="predicted"/>
<comment type="caution">
    <text evidence="1">The sequence shown here is derived from an EMBL/GenBank/DDBJ whole genome shotgun (WGS) entry which is preliminary data.</text>
</comment>